<dbReference type="InterPro" id="IPR006336">
    <property type="entry name" value="GCS2"/>
</dbReference>
<protein>
    <submittedName>
        <fullName evidence="1">Glutamate--cysteine ligase</fullName>
        <ecNumber evidence="1">6.3.2.2</ecNumber>
    </submittedName>
</protein>
<dbReference type="PANTHER" id="PTHR36510:SF1">
    <property type="entry name" value="GLUTAMATE--CYSTEINE LIGASE 2-RELATED"/>
    <property type="match status" value="1"/>
</dbReference>
<organism evidence="1 2">
    <name type="scientific">Halalkalicoccus paucihalophilus</name>
    <dbReference type="NCBI Taxonomy" id="1008153"/>
    <lineage>
        <taxon>Archaea</taxon>
        <taxon>Methanobacteriati</taxon>
        <taxon>Methanobacteriota</taxon>
        <taxon>Stenosarchaea group</taxon>
        <taxon>Halobacteria</taxon>
        <taxon>Halobacteriales</taxon>
        <taxon>Halococcaceae</taxon>
        <taxon>Halalkalicoccus</taxon>
    </lineage>
</organism>
<dbReference type="RefSeq" id="WP_066380371.1">
    <property type="nucleotide sequence ID" value="NZ_LTAZ01000004.1"/>
</dbReference>
<dbReference type="PATRIC" id="fig|1008153.3.peg.1081"/>
<evidence type="ECO:0000313" key="1">
    <source>
        <dbReference type="EMBL" id="KYH25987.1"/>
    </source>
</evidence>
<dbReference type="AlphaFoldDB" id="A0A151AF28"/>
<keyword evidence="1" id="KW-0436">Ligase</keyword>
<proteinExistence type="predicted"/>
<dbReference type="InterPro" id="IPR014746">
    <property type="entry name" value="Gln_synth/guanido_kin_cat_dom"/>
</dbReference>
<sequence length="354" mass="39500">MEGMALGLEVEYWVIDGAGRLCAGEEVVAAHDRICHEFVAPMVEFETPPSDDLETVCRDLREVLEAGTEAATDADKHLVPLGTPLVSETMPAISERGRLLERLYGEGIEYAKHCAGTHVHFDKRAVPDQLNLLTALDPVLALVASSPYYDGQRLAHSSRAYVYRYETGREFSRYRDLWEYTDSMNEWNTRLADTYEELRVLAAERGIDEATFERHIEPENSVLTPVRLRLGSPTVEWRAPDAALPSQLLALLEDVTTAVSALDGRSLEIGEEPDIDGETVTVPAFEELRDLTREAIVEGRTPAVEAYLDAMGIDSGRYSPLSEEIAAGERIDHERARELRLEYAARLREDVAAL</sequence>
<dbReference type="PANTHER" id="PTHR36510">
    <property type="entry name" value="GLUTAMATE--CYSTEINE LIGASE 2-RELATED"/>
    <property type="match status" value="1"/>
</dbReference>
<reference evidence="1 2" key="1">
    <citation type="submission" date="2016-02" db="EMBL/GenBank/DDBJ databases">
        <title>Genome sequence of Halalkalicoccus paucihalophilus DSM 24557.</title>
        <authorList>
            <person name="Poehlein A."/>
            <person name="Daniel R."/>
        </authorList>
    </citation>
    <scope>NUCLEOTIDE SEQUENCE [LARGE SCALE GENOMIC DNA]</scope>
    <source>
        <strain evidence="1 2">DSM 24557</strain>
    </source>
</reference>
<dbReference type="EC" id="6.3.2.2" evidence="1"/>
<accession>A0A151AF28</accession>
<dbReference type="SUPFAM" id="SSF55931">
    <property type="entry name" value="Glutamine synthetase/guanido kinase"/>
    <property type="match status" value="1"/>
</dbReference>
<evidence type="ECO:0000313" key="2">
    <source>
        <dbReference type="Proteomes" id="UP000075321"/>
    </source>
</evidence>
<dbReference type="GO" id="GO:0004357">
    <property type="term" value="F:glutamate-cysteine ligase activity"/>
    <property type="evidence" value="ECO:0007669"/>
    <property type="project" value="UniProtKB-EC"/>
</dbReference>
<comment type="caution">
    <text evidence="1">The sequence shown here is derived from an EMBL/GenBank/DDBJ whole genome shotgun (WGS) entry which is preliminary data.</text>
</comment>
<name>A0A151AF28_9EURY</name>
<keyword evidence="2" id="KW-1185">Reference proteome</keyword>
<dbReference type="Gene3D" id="3.30.590.20">
    <property type="match status" value="1"/>
</dbReference>
<dbReference type="Pfam" id="PF04107">
    <property type="entry name" value="GCS2"/>
    <property type="match status" value="1"/>
</dbReference>
<dbReference type="InterPro" id="IPR050141">
    <property type="entry name" value="GCL_type2/YbdK_subfam"/>
</dbReference>
<dbReference type="Proteomes" id="UP000075321">
    <property type="component" value="Unassembled WGS sequence"/>
</dbReference>
<gene>
    <name evidence="1" type="primary">gshA_2</name>
    <name evidence="1" type="ORF">HAPAU_10770</name>
</gene>
<dbReference type="EMBL" id="LTAZ01000004">
    <property type="protein sequence ID" value="KYH25987.1"/>
    <property type="molecule type" value="Genomic_DNA"/>
</dbReference>
<dbReference type="GO" id="GO:0042398">
    <property type="term" value="P:modified amino acid biosynthetic process"/>
    <property type="evidence" value="ECO:0007669"/>
    <property type="project" value="InterPro"/>
</dbReference>